<evidence type="ECO:0000313" key="2">
    <source>
        <dbReference type="Proteomes" id="UP001647509"/>
    </source>
</evidence>
<evidence type="ECO:0000313" key="1">
    <source>
        <dbReference type="EMBL" id="MBU2950540.1"/>
    </source>
</evidence>
<dbReference type="Proteomes" id="UP001647509">
    <property type="component" value="Unassembled WGS sequence"/>
</dbReference>
<protein>
    <submittedName>
        <fullName evidence="1">Uncharacterized protein</fullName>
    </submittedName>
</protein>
<gene>
    <name evidence="1" type="ORF">KO493_07515</name>
</gene>
<proteinExistence type="predicted"/>
<dbReference type="EMBL" id="JAHKPD010000012">
    <property type="protein sequence ID" value="MBU2950540.1"/>
    <property type="molecule type" value="Genomic_DNA"/>
</dbReference>
<accession>A0ACC5U8C5</accession>
<name>A0ACC5U8C5_9FLAO</name>
<sequence length="93" mass="10246">MKRLVLAVLIAIGVTFLVTYTYNQSQQETATESKLLLTFKEGWRDGYCAGWKIEKGENADCPTAPEAPVCDDCSNTYKLGFSKGFKAGRNSAQ</sequence>
<keyword evidence="2" id="KW-1185">Reference proteome</keyword>
<organism evidence="1 2">
    <name type="scientific">Pseudotamlana agarivorans</name>
    <dbReference type="NCBI Taxonomy" id="481183"/>
    <lineage>
        <taxon>Bacteria</taxon>
        <taxon>Pseudomonadati</taxon>
        <taxon>Bacteroidota</taxon>
        <taxon>Flavobacteriia</taxon>
        <taxon>Flavobacteriales</taxon>
        <taxon>Flavobacteriaceae</taxon>
        <taxon>Pseudotamlana</taxon>
    </lineage>
</organism>
<reference evidence="1" key="1">
    <citation type="submission" date="2021-05" db="EMBL/GenBank/DDBJ databases">
        <title>Draft genomes of bacteria isolated from model marine particles.</title>
        <authorList>
            <person name="Datta M.S."/>
            <person name="Schwartzman J.A."/>
            <person name="Enke T.N."/>
            <person name="Saavedra J."/>
            <person name="Cermak N."/>
            <person name="Cordero O.X."/>
        </authorList>
    </citation>
    <scope>NUCLEOTIDE SEQUENCE</scope>
    <source>
        <strain evidence="1">I2M19</strain>
    </source>
</reference>
<comment type="caution">
    <text evidence="1">The sequence shown here is derived from an EMBL/GenBank/DDBJ whole genome shotgun (WGS) entry which is preliminary data.</text>
</comment>